<gene>
    <name evidence="6" type="ORF">ACFQAU_02940</name>
</gene>
<evidence type="ECO:0000259" key="5">
    <source>
        <dbReference type="PROSITE" id="PS51898"/>
    </source>
</evidence>
<keyword evidence="2" id="KW-0229">DNA integration</keyword>
<dbReference type="InterPro" id="IPR011010">
    <property type="entry name" value="DNA_brk_join_enz"/>
</dbReference>
<proteinExistence type="inferred from homology"/>
<protein>
    <submittedName>
        <fullName evidence="6">Tyrosine-type recombinase/integrase</fullName>
    </submittedName>
</protein>
<dbReference type="RefSeq" id="WP_132446817.1">
    <property type="nucleotide sequence ID" value="NZ_JBHSWA010000001.1"/>
</dbReference>
<evidence type="ECO:0000256" key="4">
    <source>
        <dbReference type="ARBA" id="ARBA00023172"/>
    </source>
</evidence>
<comment type="similarity">
    <text evidence="1">Belongs to the 'phage' integrase family.</text>
</comment>
<evidence type="ECO:0000256" key="3">
    <source>
        <dbReference type="ARBA" id="ARBA00023125"/>
    </source>
</evidence>
<keyword evidence="3" id="KW-0238">DNA-binding</keyword>
<dbReference type="InterPro" id="IPR002104">
    <property type="entry name" value="Integrase_catalytic"/>
</dbReference>
<keyword evidence="7" id="KW-1185">Reference proteome</keyword>
<keyword evidence="4" id="KW-0233">DNA recombination</keyword>
<dbReference type="SUPFAM" id="SSF56349">
    <property type="entry name" value="DNA breaking-rejoining enzymes"/>
    <property type="match status" value="1"/>
</dbReference>
<dbReference type="PANTHER" id="PTHR30349">
    <property type="entry name" value="PHAGE INTEGRASE-RELATED"/>
    <property type="match status" value="1"/>
</dbReference>
<dbReference type="PANTHER" id="PTHR30349:SF41">
    <property type="entry name" value="INTEGRASE_RECOMBINASE PROTEIN MJ0367-RELATED"/>
    <property type="match status" value="1"/>
</dbReference>
<dbReference type="Gene3D" id="1.10.443.10">
    <property type="entry name" value="Intergrase catalytic core"/>
    <property type="match status" value="1"/>
</dbReference>
<sequence length="356" mass="38592">MPLKLTKRGDTYHMQGTVAGQRIRESTGARRRAQAIEIARAREQEIIDRATLGRRATITFAEAALAYMDAGGEARFLDPILAHLGPDFLLNDLHNDTLGDLARAIYPTAAPATVQRQLVAPCSAVYNAAAANGLADPRKFQNRGSDNKRLRWLTPAEAEALLAAADPHALPILAALLGSGARVSEILAVEARHFHTETGEIWLPDTKNGHPRMIELAPRALRLVLASNPPEAGRVFLTPKGRPYIIGDNRGGQIKGAMDKAAAAAGLEGITPHVLRHTWATWYYAATHDFGGLLDKGGWRKSDMANRYRKAAPRTLARDLLAAGWDFRGQSGIVPQDTPEAPAWRPDLRQIDGGAA</sequence>
<reference evidence="7" key="1">
    <citation type="journal article" date="2019" name="Int. J. Syst. Evol. Microbiol.">
        <title>The Global Catalogue of Microorganisms (GCM) 10K type strain sequencing project: providing services to taxonomists for standard genome sequencing and annotation.</title>
        <authorList>
            <consortium name="The Broad Institute Genomics Platform"/>
            <consortium name="The Broad Institute Genome Sequencing Center for Infectious Disease"/>
            <person name="Wu L."/>
            <person name="Ma J."/>
        </authorList>
    </citation>
    <scope>NUCLEOTIDE SEQUENCE [LARGE SCALE GENOMIC DNA]</scope>
    <source>
        <strain evidence="7">NBRC 111368</strain>
    </source>
</reference>
<dbReference type="EMBL" id="JBHSWA010000001">
    <property type="protein sequence ID" value="MFC6640842.1"/>
    <property type="molecule type" value="Genomic_DNA"/>
</dbReference>
<evidence type="ECO:0000313" key="6">
    <source>
        <dbReference type="EMBL" id="MFC6640842.1"/>
    </source>
</evidence>
<dbReference type="Pfam" id="PF00589">
    <property type="entry name" value="Phage_integrase"/>
    <property type="match status" value="1"/>
</dbReference>
<accession>A0ABW1YUK6</accession>
<dbReference type="InterPro" id="IPR050090">
    <property type="entry name" value="Tyrosine_recombinase_XerCD"/>
</dbReference>
<organism evidence="6 7">
    <name type="scientific">Sulfitobacter profundi</name>
    <dbReference type="NCBI Taxonomy" id="2679961"/>
    <lineage>
        <taxon>Bacteria</taxon>
        <taxon>Pseudomonadati</taxon>
        <taxon>Pseudomonadota</taxon>
        <taxon>Alphaproteobacteria</taxon>
        <taxon>Rhodobacterales</taxon>
        <taxon>Roseobacteraceae</taxon>
        <taxon>Sulfitobacter</taxon>
    </lineage>
</organism>
<feature type="domain" description="Tyr recombinase" evidence="5">
    <location>
        <begin position="148"/>
        <end position="321"/>
    </location>
</feature>
<evidence type="ECO:0000313" key="7">
    <source>
        <dbReference type="Proteomes" id="UP001596403"/>
    </source>
</evidence>
<dbReference type="InterPro" id="IPR013762">
    <property type="entry name" value="Integrase-like_cat_sf"/>
</dbReference>
<evidence type="ECO:0000256" key="2">
    <source>
        <dbReference type="ARBA" id="ARBA00022908"/>
    </source>
</evidence>
<name>A0ABW1YUK6_9RHOB</name>
<dbReference type="PROSITE" id="PS51898">
    <property type="entry name" value="TYR_RECOMBINASE"/>
    <property type="match status" value="1"/>
</dbReference>
<comment type="caution">
    <text evidence="6">The sequence shown here is derived from an EMBL/GenBank/DDBJ whole genome shotgun (WGS) entry which is preliminary data.</text>
</comment>
<evidence type="ECO:0000256" key="1">
    <source>
        <dbReference type="ARBA" id="ARBA00008857"/>
    </source>
</evidence>
<dbReference type="Proteomes" id="UP001596403">
    <property type="component" value="Unassembled WGS sequence"/>
</dbReference>